<evidence type="ECO:0000313" key="3">
    <source>
        <dbReference type="EMBL" id="OGM16013.1"/>
    </source>
</evidence>
<dbReference type="Pfam" id="PF09992">
    <property type="entry name" value="NAGPA"/>
    <property type="match status" value="1"/>
</dbReference>
<accession>A0A1F7XLZ9</accession>
<keyword evidence="1" id="KW-0175">Coiled coil</keyword>
<evidence type="ECO:0000313" key="4">
    <source>
        <dbReference type="Proteomes" id="UP000177382"/>
    </source>
</evidence>
<evidence type="ECO:0000259" key="2">
    <source>
        <dbReference type="Pfam" id="PF09992"/>
    </source>
</evidence>
<protein>
    <recommendedName>
        <fullName evidence="2">Phosphodiester glycosidase domain-containing protein</fullName>
    </recommendedName>
</protein>
<reference evidence="3 4" key="1">
    <citation type="journal article" date="2016" name="Nat. Commun.">
        <title>Thousands of microbial genomes shed light on interconnected biogeochemical processes in an aquifer system.</title>
        <authorList>
            <person name="Anantharaman K."/>
            <person name="Brown C.T."/>
            <person name="Hug L.A."/>
            <person name="Sharon I."/>
            <person name="Castelle C.J."/>
            <person name="Probst A.J."/>
            <person name="Thomas B.C."/>
            <person name="Singh A."/>
            <person name="Wilkins M.J."/>
            <person name="Karaoz U."/>
            <person name="Brodie E.L."/>
            <person name="Williams K.H."/>
            <person name="Hubbard S.S."/>
            <person name="Banfield J.F."/>
        </authorList>
    </citation>
    <scope>NUCLEOTIDE SEQUENCE [LARGE SCALE GENOMIC DNA]</scope>
</reference>
<proteinExistence type="predicted"/>
<organism evidence="3 4">
    <name type="scientific">Candidatus Woesebacteria bacterium RBG_16_42_24</name>
    <dbReference type="NCBI Taxonomy" id="1802485"/>
    <lineage>
        <taxon>Bacteria</taxon>
        <taxon>Candidatus Woeseibacteriota</taxon>
    </lineage>
</organism>
<dbReference type="AlphaFoldDB" id="A0A1F7XLZ9"/>
<feature type="coiled-coil region" evidence="1">
    <location>
        <begin position="47"/>
        <end position="74"/>
    </location>
</feature>
<sequence>MKLNFKLPNITLPTPPFPKIPLKILGVAVLATIGFLGYKTVTLGNSLANLQKEKATLTEELSKTSSELNEIKNQDQVKINLELKDNIKNIETTYSSAVSTYEELLKLKESTDDTEDLDELFTKSLVLLSKQNYPEASTTLASLNKQIDEEEAKLAAVVVVVPQNIPTSNAPPGSGYSRQQVSSDAGVFMVSLIAADLGSTKVIVDTASDGTCTDNCPVLPLATYVSRSGAYAGVNGSYFCPATYPSCAGKTNSFDLLVMNKNKTYFNSDNNVYSNNPAVIFGSGYIRFVGAASQWGRDTGIDSMLSNYPLLVSGGNISFGGDDDPKKGSKGNRSFVANKGNTIYIGVVHSATVAESARVMKTLGMENALNLDDGGSTALWSGGYKVGPGRDLPNVILFVGK</sequence>
<name>A0A1F7XLZ9_9BACT</name>
<comment type="caution">
    <text evidence="3">The sequence shown here is derived from an EMBL/GenBank/DDBJ whole genome shotgun (WGS) entry which is preliminary data.</text>
</comment>
<dbReference type="InterPro" id="IPR018711">
    <property type="entry name" value="NAGPA"/>
</dbReference>
<dbReference type="STRING" id="1802485.A2V97_04585"/>
<evidence type="ECO:0000256" key="1">
    <source>
        <dbReference type="SAM" id="Coils"/>
    </source>
</evidence>
<dbReference type="EMBL" id="MGFX01000001">
    <property type="protein sequence ID" value="OGM16013.1"/>
    <property type="molecule type" value="Genomic_DNA"/>
</dbReference>
<feature type="domain" description="Phosphodiester glycosidase" evidence="2">
    <location>
        <begin position="229"/>
        <end position="398"/>
    </location>
</feature>
<dbReference type="Proteomes" id="UP000177382">
    <property type="component" value="Unassembled WGS sequence"/>
</dbReference>
<gene>
    <name evidence="3" type="ORF">A2V97_04585</name>
</gene>